<feature type="repeat" description="ANK" evidence="3">
    <location>
        <begin position="2023"/>
        <end position="2060"/>
    </location>
</feature>
<dbReference type="InterPro" id="IPR002110">
    <property type="entry name" value="Ankyrin_rpt"/>
</dbReference>
<evidence type="ECO:0000256" key="2">
    <source>
        <dbReference type="ARBA" id="ARBA00023043"/>
    </source>
</evidence>
<dbReference type="Pfam" id="PF12796">
    <property type="entry name" value="Ank_2"/>
    <property type="match status" value="6"/>
</dbReference>
<name>A0A8W8LG69_MAGGI</name>
<evidence type="ECO:0000313" key="4">
    <source>
        <dbReference type="EnsemblMetazoa" id="G2783.1:cds"/>
    </source>
</evidence>
<sequence length="2338" mass="261848">MADESEDIEETPSSENTGNLKQQLYSSVLYQDIKQLKELCSQLPQAFELDFVIDCDREENCLVLLSCAKPVEFLRIIAKEGANLYVTTPTGKNALHVACEYGRLDVVKFLVENIKDDSFLLAETVDGHSVVYFTLCAEQNREEILEYLTLTAKIDINQLLSNGSTELIVAVNERNFESVKILCKNGADPNVGVYVTYKAIHIACQQPQNANTIQLLLDHGANKDEPWRNGQLPIHLAIKHRFDENVSILLQAGAKFEEQIKLHNRKYRNISYICLMAWKCPALVPDLLRKGANPNDIHLPTGSSVLGLVIENNGGKETLEAIIQSGANSKEMHRGKSLVKWCLNLEQILVLLEHGVELKSIENDLGKSLIRMAISEKDPLDEDSHERKIQTLLSHGAKFHPTPPNEDSELMLALKRRFFRIANCFIANGACVKHVGENGNTVLHLICKENHTWPLFVKEKHCRKYIRCIQKEGANFNTINKEGLTPLLCHLFSSPSPDKFIFESLISKGADMYALHPSSKESILAHIIENSLTELLDVVLKANYDVNRPESDGDAPIFSCLLDYSETTVNKQIFGKLLASGASVNIHDRYGHSLIERVLLLKQIVTYMQPYRFHYFIGTTHITAPDLEKSDLLKLLFSRGADVNIVGKDGNTPLFTAINEEMFNTAIYLIEQGSDVNHIGANNLTTFECCFAVFTKTNKQLIPSHYTAKGMSSLNVMRAIIEAGFHLDRVLSNGLLPLDMASTVNDADSVLRMMLSSLADVTSLSKERGGFLHSLLDKQPKTISAFLTHNQYLSIPMNKDGKSAFEVYSEKVFNDTACVCKDSSNKGILYVHQSRLSMDKKHLVELCLLRAKLAMRKKNPGLRIFSPPFKATIPYSCRLNDDLSAVLPEHKLLDRGRTLEFKDEKSMIEALEINETVLKNKTEHFQLLANHFTGSLYPHIADAMEECCSAIEQLMAFENVSANQILPWGLHPICVAVKLNSTELVKFMLTRGADPNIMDSWDETPLSLAVILQNLEMIQLLIKENANVNHMASVTRDLRQSLLSRSIKILQHSANQSTLSKNKILKSVQLLVENGADVNLDVENVDSALIEAVRMQDFDIVKFLLESKANINHKGIQGLTALHVQLMLKRIAGYKYSERMLNILTTRGASVNIKSEHGETPIHVALKQHFFEVLPDLISRNLEPNITDKDGISYLMLAAQFGEEDLVESFVDIGVDCSLVDSKGNSALHYACYENFEPQLFHILLRNGCNINLTNNEGLSPLNIYLMKNHRIDSCCMFFENGSDPSNCIKNFHSPLMVALEKGSVDMFKCILEHDVDINHRGASDTTALHIALEKGRCYHEIRRYDIDSEQNIQNTNREKIVNQLLDAGADVNAVTSAGLSPLSVLLRSRHYDDTMRLLMKLLEYKADPNIGINPLCFASAAMDIPIMKTLLEAGADVNKSNTDGESPLCCCLKNHHRDESHILKSVTFLVKNGAAVNAEIGTDSPLHFAVASGLQRTIEFLIEKGANINHVGKDNITPLMNYISKNDSQRWWNKKADDISFLDLLLLHNSNPNVEDPEGYSVLNVALSKNTAKSEIRCLLKAGADPLHSGKDGLNAYQQAIEKDWTYFEVLLEEYKPEHVSHQIFCVYWKKILEWRQSSGKYLDSYYKTSTTYMGIRDVSLKILSCTNKINVHITDKKGNTPLILFSALNECSIMKILIEKGADVNRVGENGWNALHALYASLDSGVKTEAFELLLKHGGDFLTSDEAGESVLEKAIEDYLASSYFNRNDTSTDFLLCVLNSGKDIRRCDDILLHAVQMGDFQLAKYMIQKGADCTVKDEIGHTVLHLWITSKKAEKSLQQCLDFIEIYKNHGGPLSDMDENQNIPLMLFLSSSLLPSSSRNSSSISNIMSFLLDKGACVHVNSENKFKLTPLYVTLERVSNSADRVNCVKLLLKSGANPNAGCDKKSLLGKAVDIQDVATANLLLQYGAKPQLDQGYRSSMLLHRLHRLFRLRNSDDHQHDIPQFFILLNERKNNINKAIDGKPMLHFLISKSDEIGNGIDLIQTVLNLGADVNAEDNSGSSALYLLSSNYIDKRKAAIGKVLLEYGANPNQGCILSKMLSNSRHNDHSISLIKDLLDFGANPGLYKGQQPNIIQAVKNTDKEVVLQLLKKGVDVNAIDSEKNTCLHWAILSGKTGDRIEIASLLISHQINLDTENKNKQTALSLEIERLANWTTTQRPSDGVTIIDLSLFNLLICGGRESLIKTLKIRDTSTSPFVKLIKAGLLKTAVTLITCGYDLSHDKQFGQFDMSKNDCTDYSQSYMYTYVSDDDYYIDSDDYEDFGYYYDDDDSDEDWFY</sequence>
<dbReference type="PROSITE" id="PS50297">
    <property type="entry name" value="ANK_REP_REGION"/>
    <property type="match status" value="11"/>
</dbReference>
<dbReference type="PANTHER" id="PTHR24123:SF141">
    <property type="entry name" value="ANKYRIN 2, ISOFORM U"/>
    <property type="match status" value="1"/>
</dbReference>
<keyword evidence="2 3" id="KW-0040">ANK repeat</keyword>
<feature type="repeat" description="ANK" evidence="3">
    <location>
        <begin position="1001"/>
        <end position="1033"/>
    </location>
</feature>
<feature type="repeat" description="ANK" evidence="3">
    <location>
        <begin position="968"/>
        <end position="1000"/>
    </location>
</feature>
<dbReference type="SMART" id="SM00248">
    <property type="entry name" value="ANK"/>
    <property type="match status" value="40"/>
</dbReference>
<feature type="repeat" description="ANK" evidence="3">
    <location>
        <begin position="1190"/>
        <end position="1222"/>
    </location>
</feature>
<dbReference type="PANTHER" id="PTHR24123">
    <property type="entry name" value="ANKYRIN REPEAT-CONTAINING"/>
    <property type="match status" value="1"/>
</dbReference>
<feature type="repeat" description="ANK" evidence="3">
    <location>
        <begin position="733"/>
        <end position="766"/>
    </location>
</feature>
<dbReference type="EnsemblMetazoa" id="G2783.1">
    <property type="protein sequence ID" value="G2783.1:cds"/>
    <property type="gene ID" value="G2783"/>
</dbReference>
<dbReference type="Proteomes" id="UP000005408">
    <property type="component" value="Unassembled WGS sequence"/>
</dbReference>
<accession>A0A8W8LG69</accession>
<dbReference type="InterPro" id="IPR051165">
    <property type="entry name" value="Multifunctional_ANK_Repeat"/>
</dbReference>
<dbReference type="SUPFAM" id="SSF48403">
    <property type="entry name" value="Ankyrin repeat"/>
    <property type="match status" value="7"/>
</dbReference>
<feature type="repeat" description="ANK" evidence="3">
    <location>
        <begin position="649"/>
        <end position="681"/>
    </location>
</feature>
<protein>
    <recommendedName>
        <fullName evidence="6">Ankyrin-1</fullName>
    </recommendedName>
</protein>
<dbReference type="PROSITE" id="PS50088">
    <property type="entry name" value="ANK_REPEAT"/>
    <property type="match status" value="15"/>
</dbReference>
<feature type="repeat" description="ANK" evidence="3">
    <location>
        <begin position="1411"/>
        <end position="1443"/>
    </location>
</feature>
<keyword evidence="1" id="KW-0677">Repeat</keyword>
<feature type="repeat" description="ANK" evidence="3">
    <location>
        <begin position="1157"/>
        <end position="1189"/>
    </location>
</feature>
<feature type="repeat" description="ANK" evidence="3">
    <location>
        <begin position="1223"/>
        <end position="1256"/>
    </location>
</feature>
<dbReference type="Pfam" id="PF00023">
    <property type="entry name" value="Ank"/>
    <property type="match status" value="2"/>
</dbReference>
<keyword evidence="5" id="KW-1185">Reference proteome</keyword>
<evidence type="ECO:0000313" key="5">
    <source>
        <dbReference type="Proteomes" id="UP000005408"/>
    </source>
</evidence>
<reference evidence="4" key="1">
    <citation type="submission" date="2022-08" db="UniProtKB">
        <authorList>
            <consortium name="EnsemblMetazoa"/>
        </authorList>
    </citation>
    <scope>IDENTIFICATION</scope>
    <source>
        <strain evidence="4">05x7-T-G4-1.051#20</strain>
    </source>
</reference>
<organism evidence="4 5">
    <name type="scientific">Magallana gigas</name>
    <name type="common">Pacific oyster</name>
    <name type="synonym">Crassostrea gigas</name>
    <dbReference type="NCBI Taxonomy" id="29159"/>
    <lineage>
        <taxon>Eukaryota</taxon>
        <taxon>Metazoa</taxon>
        <taxon>Spiralia</taxon>
        <taxon>Lophotrochozoa</taxon>
        <taxon>Mollusca</taxon>
        <taxon>Bivalvia</taxon>
        <taxon>Autobranchia</taxon>
        <taxon>Pteriomorphia</taxon>
        <taxon>Ostreida</taxon>
        <taxon>Ostreoidea</taxon>
        <taxon>Ostreidae</taxon>
        <taxon>Magallana</taxon>
    </lineage>
</organism>
<dbReference type="Gene3D" id="1.25.40.20">
    <property type="entry name" value="Ankyrin repeat-containing domain"/>
    <property type="match status" value="10"/>
</dbReference>
<dbReference type="PRINTS" id="PR01415">
    <property type="entry name" value="ANKYRIN"/>
</dbReference>
<dbReference type="InterPro" id="IPR036770">
    <property type="entry name" value="Ankyrin_rpt-contain_sf"/>
</dbReference>
<feature type="repeat" description="ANK" evidence="3">
    <location>
        <begin position="1482"/>
        <end position="1514"/>
    </location>
</feature>
<feature type="repeat" description="ANK" evidence="3">
    <location>
        <begin position="90"/>
        <end position="113"/>
    </location>
</feature>
<feature type="repeat" description="ANK" evidence="3">
    <location>
        <begin position="229"/>
        <end position="261"/>
    </location>
</feature>
<dbReference type="Pfam" id="PF13606">
    <property type="entry name" value="Ank_3"/>
    <property type="match status" value="1"/>
</dbReference>
<feature type="repeat" description="ANK" evidence="3">
    <location>
        <begin position="1679"/>
        <end position="1711"/>
    </location>
</feature>
<evidence type="ECO:0008006" key="6">
    <source>
        <dbReference type="Google" id="ProtNLM"/>
    </source>
</evidence>
<proteinExistence type="predicted"/>
<feature type="repeat" description="ANK" evidence="3">
    <location>
        <begin position="162"/>
        <end position="191"/>
    </location>
</feature>
<evidence type="ECO:0000256" key="1">
    <source>
        <dbReference type="ARBA" id="ARBA00022737"/>
    </source>
</evidence>
<evidence type="ECO:0000256" key="3">
    <source>
        <dbReference type="PROSITE-ProRule" id="PRU00023"/>
    </source>
</evidence>
<feature type="repeat" description="ANK" evidence="3">
    <location>
        <begin position="1291"/>
        <end position="1323"/>
    </location>
</feature>